<keyword evidence="3" id="KW-0238">DNA-binding</keyword>
<dbReference type="SUPFAM" id="SSF53850">
    <property type="entry name" value="Periplasmic binding protein-like II"/>
    <property type="match status" value="1"/>
</dbReference>
<evidence type="ECO:0000256" key="1">
    <source>
        <dbReference type="ARBA" id="ARBA00009437"/>
    </source>
</evidence>
<evidence type="ECO:0000313" key="6">
    <source>
        <dbReference type="EMBL" id="TGG91786.1"/>
    </source>
</evidence>
<dbReference type="Pfam" id="PF00126">
    <property type="entry name" value="HTH_1"/>
    <property type="match status" value="1"/>
</dbReference>
<dbReference type="InterPro" id="IPR005119">
    <property type="entry name" value="LysR_subst-bd"/>
</dbReference>
<dbReference type="PANTHER" id="PTHR30579:SF7">
    <property type="entry name" value="HTH-TYPE TRANSCRIPTIONAL REGULATOR LRHA-RELATED"/>
    <property type="match status" value="1"/>
</dbReference>
<dbReference type="Pfam" id="PF03466">
    <property type="entry name" value="LysR_substrate"/>
    <property type="match status" value="1"/>
</dbReference>
<dbReference type="SUPFAM" id="SSF46785">
    <property type="entry name" value="Winged helix' DNA-binding domain"/>
    <property type="match status" value="1"/>
</dbReference>
<comment type="similarity">
    <text evidence="1">Belongs to the LysR transcriptional regulatory family.</text>
</comment>
<organism evidence="6 7">
    <name type="scientific">Natronospirillum operosum</name>
    <dbReference type="NCBI Taxonomy" id="2759953"/>
    <lineage>
        <taxon>Bacteria</taxon>
        <taxon>Pseudomonadati</taxon>
        <taxon>Pseudomonadota</taxon>
        <taxon>Gammaproteobacteria</taxon>
        <taxon>Oceanospirillales</taxon>
        <taxon>Natronospirillaceae</taxon>
        <taxon>Natronospirillum</taxon>
    </lineage>
</organism>
<keyword evidence="7" id="KW-1185">Reference proteome</keyword>
<dbReference type="EMBL" id="SRMF01000007">
    <property type="protein sequence ID" value="TGG91786.1"/>
    <property type="molecule type" value="Genomic_DNA"/>
</dbReference>
<dbReference type="InterPro" id="IPR036390">
    <property type="entry name" value="WH_DNA-bd_sf"/>
</dbReference>
<dbReference type="FunFam" id="1.10.10.10:FF:000001">
    <property type="entry name" value="LysR family transcriptional regulator"/>
    <property type="match status" value="1"/>
</dbReference>
<dbReference type="Gene3D" id="3.40.190.10">
    <property type="entry name" value="Periplasmic binding protein-like II"/>
    <property type="match status" value="2"/>
</dbReference>
<dbReference type="Gene3D" id="1.10.10.10">
    <property type="entry name" value="Winged helix-like DNA-binding domain superfamily/Winged helix DNA-binding domain"/>
    <property type="match status" value="1"/>
</dbReference>
<feature type="domain" description="HTH lysR-type" evidence="5">
    <location>
        <begin position="9"/>
        <end position="66"/>
    </location>
</feature>
<keyword evidence="2" id="KW-0805">Transcription regulation</keyword>
<dbReference type="PROSITE" id="PS50931">
    <property type="entry name" value="HTH_LYSR"/>
    <property type="match status" value="1"/>
</dbReference>
<keyword evidence="4" id="KW-0804">Transcription</keyword>
<evidence type="ECO:0000313" key="7">
    <source>
        <dbReference type="Proteomes" id="UP000297475"/>
    </source>
</evidence>
<protein>
    <submittedName>
        <fullName evidence="6">LysR family transcriptional regulator</fullName>
    </submittedName>
</protein>
<dbReference type="AlphaFoldDB" id="A0A4Z0WBA9"/>
<dbReference type="OrthoDB" id="5723059at2"/>
<reference evidence="6 7" key="1">
    <citation type="submission" date="2019-04" db="EMBL/GenBank/DDBJ databases">
        <title>Natronospirillum operosus gen. nov., sp. nov., a haloalkaliphilic satellite isolated from decaying biomass of laboratory culture of cyanobacterium Geitlerinema sp. and proposal of Natronospirillaceae fam. nov. and Saccharospirillaceae fam. nov.</title>
        <authorList>
            <person name="Kevbrin V."/>
            <person name="Boltyanskaya Y."/>
            <person name="Koziaeva V."/>
            <person name="Grouzdev D.S."/>
            <person name="Park M."/>
            <person name="Cho J."/>
        </authorList>
    </citation>
    <scope>NUCLEOTIDE SEQUENCE [LARGE SCALE GENOMIC DNA]</scope>
    <source>
        <strain evidence="6 7">G-116</strain>
    </source>
</reference>
<sequence>MIKHAAPALDLQLLRTFQSVAQLGSLAAAAEQQHRTLGAISLQIKRLEERLDTRLLERGPRGVRLTASGESLLQASRELLRQHDTLMDRFTGRGLAGRVRLGVPEDYASELMTGILPLFLERHPGVQLEVVTGTSGHLAREIEKGRLTLSVLLDRPHPLPGGVPLWETTPVWAAARISSLEDRESLPLALHETDCPYRQLAIEALEEADMNWHVVFTSTSINAIEDAVAAGLAIGVIDQERLKPTMRELTAEDGLPPLKPGQAGLHRAARIEPAARDAADALANLLTEQLTDRGPWRHGG</sequence>
<name>A0A4Z0WBA9_9GAMM</name>
<accession>A0A4Z0WBA9</accession>
<dbReference type="GO" id="GO:0003677">
    <property type="term" value="F:DNA binding"/>
    <property type="evidence" value="ECO:0007669"/>
    <property type="project" value="UniProtKB-KW"/>
</dbReference>
<evidence type="ECO:0000256" key="3">
    <source>
        <dbReference type="ARBA" id="ARBA00023125"/>
    </source>
</evidence>
<gene>
    <name evidence="6" type="ORF">E4656_15495</name>
</gene>
<evidence type="ECO:0000256" key="2">
    <source>
        <dbReference type="ARBA" id="ARBA00023015"/>
    </source>
</evidence>
<dbReference type="GO" id="GO:0003700">
    <property type="term" value="F:DNA-binding transcription factor activity"/>
    <property type="evidence" value="ECO:0007669"/>
    <property type="project" value="InterPro"/>
</dbReference>
<dbReference type="Proteomes" id="UP000297475">
    <property type="component" value="Unassembled WGS sequence"/>
</dbReference>
<dbReference type="InterPro" id="IPR050176">
    <property type="entry name" value="LTTR"/>
</dbReference>
<dbReference type="InterPro" id="IPR000847">
    <property type="entry name" value="LysR_HTH_N"/>
</dbReference>
<evidence type="ECO:0000256" key="4">
    <source>
        <dbReference type="ARBA" id="ARBA00023163"/>
    </source>
</evidence>
<dbReference type="RefSeq" id="WP_135484197.1">
    <property type="nucleotide sequence ID" value="NZ_SRMF01000007.1"/>
</dbReference>
<proteinExistence type="inferred from homology"/>
<evidence type="ECO:0000259" key="5">
    <source>
        <dbReference type="PROSITE" id="PS50931"/>
    </source>
</evidence>
<dbReference type="InterPro" id="IPR036388">
    <property type="entry name" value="WH-like_DNA-bd_sf"/>
</dbReference>
<comment type="caution">
    <text evidence="6">The sequence shown here is derived from an EMBL/GenBank/DDBJ whole genome shotgun (WGS) entry which is preliminary data.</text>
</comment>
<dbReference type="PANTHER" id="PTHR30579">
    <property type="entry name" value="TRANSCRIPTIONAL REGULATOR"/>
    <property type="match status" value="1"/>
</dbReference>